<protein>
    <recommendedName>
        <fullName evidence="2">PLD phosphodiesterase domain-containing protein</fullName>
    </recommendedName>
</protein>
<feature type="domain" description="PLD phosphodiesterase" evidence="2">
    <location>
        <begin position="531"/>
        <end position="553"/>
    </location>
</feature>
<dbReference type="InterPro" id="IPR001736">
    <property type="entry name" value="PLipase_D/transphosphatidylase"/>
</dbReference>
<keyword evidence="4" id="KW-1185">Reference proteome</keyword>
<dbReference type="PANTHER" id="PTHR21248">
    <property type="entry name" value="CARDIOLIPIN SYNTHASE"/>
    <property type="match status" value="1"/>
</dbReference>
<keyword evidence="1" id="KW-1133">Transmembrane helix</keyword>
<dbReference type="Gene3D" id="3.30.870.10">
    <property type="entry name" value="Endonuclease Chain A"/>
    <property type="match status" value="2"/>
</dbReference>
<evidence type="ECO:0000256" key="1">
    <source>
        <dbReference type="SAM" id="Phobius"/>
    </source>
</evidence>
<organism evidence="3 4">
    <name type="scientific">Chaetoceros tenuissimus</name>
    <dbReference type="NCBI Taxonomy" id="426638"/>
    <lineage>
        <taxon>Eukaryota</taxon>
        <taxon>Sar</taxon>
        <taxon>Stramenopiles</taxon>
        <taxon>Ochrophyta</taxon>
        <taxon>Bacillariophyta</taxon>
        <taxon>Coscinodiscophyceae</taxon>
        <taxon>Chaetocerotophycidae</taxon>
        <taxon>Chaetocerotales</taxon>
        <taxon>Chaetocerotaceae</taxon>
        <taxon>Chaetoceros</taxon>
    </lineage>
</organism>
<dbReference type="EMBL" id="BLLK01000022">
    <property type="protein sequence ID" value="GFH46467.1"/>
    <property type="molecule type" value="Genomic_DNA"/>
</dbReference>
<feature type="transmembrane region" description="Helical" evidence="1">
    <location>
        <begin position="150"/>
        <end position="171"/>
    </location>
</feature>
<evidence type="ECO:0000313" key="4">
    <source>
        <dbReference type="Proteomes" id="UP001054902"/>
    </source>
</evidence>
<dbReference type="InterPro" id="IPR036259">
    <property type="entry name" value="MFS_trans_sf"/>
</dbReference>
<feature type="transmembrane region" description="Helical" evidence="1">
    <location>
        <begin position="290"/>
        <end position="312"/>
    </location>
</feature>
<feature type="transmembrane region" description="Helical" evidence="1">
    <location>
        <begin position="217"/>
        <end position="239"/>
    </location>
</feature>
<name>A0AAD3CHZ3_9STRA</name>
<gene>
    <name evidence="3" type="ORF">CTEN210_02941</name>
</gene>
<dbReference type="SUPFAM" id="SSF103473">
    <property type="entry name" value="MFS general substrate transporter"/>
    <property type="match status" value="1"/>
</dbReference>
<dbReference type="SUPFAM" id="SSF56024">
    <property type="entry name" value="Phospholipase D/nuclease"/>
    <property type="match status" value="2"/>
</dbReference>
<keyword evidence="1" id="KW-0472">Membrane</keyword>
<comment type="caution">
    <text evidence="3">The sequence shown here is derived from an EMBL/GenBank/DDBJ whole genome shotgun (WGS) entry which is preliminary data.</text>
</comment>
<dbReference type="Proteomes" id="UP001054902">
    <property type="component" value="Unassembled WGS sequence"/>
</dbReference>
<evidence type="ECO:0000313" key="3">
    <source>
        <dbReference type="EMBL" id="GFH46467.1"/>
    </source>
</evidence>
<accession>A0AAD3CHZ3</accession>
<feature type="transmembrane region" description="Helical" evidence="1">
    <location>
        <begin position="36"/>
        <end position="56"/>
    </location>
</feature>
<feature type="transmembrane region" description="Helical" evidence="1">
    <location>
        <begin position="183"/>
        <end position="205"/>
    </location>
</feature>
<reference evidence="3 4" key="1">
    <citation type="journal article" date="2021" name="Sci. Rep.">
        <title>The genome of the diatom Chaetoceros tenuissimus carries an ancient integrated fragment of an extant virus.</title>
        <authorList>
            <person name="Hongo Y."/>
            <person name="Kimura K."/>
            <person name="Takaki Y."/>
            <person name="Yoshida Y."/>
            <person name="Baba S."/>
            <person name="Kobayashi G."/>
            <person name="Nagasaki K."/>
            <person name="Hano T."/>
            <person name="Tomaru Y."/>
        </authorList>
    </citation>
    <scope>NUCLEOTIDE SEQUENCE [LARGE SCALE GENOMIC DNA]</scope>
    <source>
        <strain evidence="3 4">NIES-3715</strain>
    </source>
</reference>
<keyword evidence="1" id="KW-0812">Transmembrane</keyword>
<dbReference type="AlphaFoldDB" id="A0AAD3CHZ3"/>
<sequence>MCGIGTSSWFVNYQSLVQFSCDKDDIAKKTANIRTLFETIGFLIPSISLAVIHAILPDNEEIFSITAYFLGTLAFLFYFLSFKDVIALAAKSDSTNQSNTGIWQSIKLLWESSVPRYFSLNTILHALINILGTTMAILTTEYFGLKEDSLWVGAIGIPIGGILSSVKALVLEPTNDSLRFYSSSFFLILINALLFAFAGVAVEFFEAHSSSAYVTMFFFSATVGYFFCEMWAVAFTCWLKELDQFAPTEISRGNSLHVIGSQVVLAITFQLQTLSIDAIEKASIGEIPKAYCIAAAIFGTFIFLVLVCNYIYASRPALIHMSKFGWPMTFPYNNIAVKVVSKLTKSSVDELLFAAFLNFRTKSLRKELTDDTLTDGGALSSPPCSLQFSDFVNFLKAFEQRNSRNDSGDTFYANNEKVNMTKVIFSNSEAFETRMNLVEKATKSIVLLTWGLHGEKSIELINEVIRKHRELGVDVKVMVDGANFYYYCLLLNSTDGEDNKLMAIQMLTEEGIDVKFLLEDVGNAKYRCGSHSKILLVDDMYMIAGGRNMEDSFMTDEGTYVDTDLVLEGNFTHSAKRMLDKLWQNGTHVLEVFQNITYLDKIYYEMDPLSASIIAHPLSLSMISKRKPPIRSSMIRSITNTHRPRASETNAMLISLHHVTGRTDGIDIIYSTVLKLIECATNEINLVYGYFALFPPMEKAISAAIERGVRVKLFTNSSETGDIFFLRPFFAMGQKRLFEMGADICHE</sequence>
<dbReference type="PANTHER" id="PTHR21248:SF22">
    <property type="entry name" value="PHOSPHOLIPASE D"/>
    <property type="match status" value="1"/>
</dbReference>
<evidence type="ECO:0000259" key="2">
    <source>
        <dbReference type="PROSITE" id="PS50035"/>
    </source>
</evidence>
<proteinExistence type="predicted"/>
<dbReference type="GO" id="GO:0003824">
    <property type="term" value="F:catalytic activity"/>
    <property type="evidence" value="ECO:0007669"/>
    <property type="project" value="InterPro"/>
</dbReference>
<feature type="transmembrane region" description="Helical" evidence="1">
    <location>
        <begin position="62"/>
        <end position="82"/>
    </location>
</feature>
<feature type="transmembrane region" description="Helical" evidence="1">
    <location>
        <begin position="117"/>
        <end position="138"/>
    </location>
</feature>
<dbReference type="PROSITE" id="PS50035">
    <property type="entry name" value="PLD"/>
    <property type="match status" value="1"/>
</dbReference>